<evidence type="ECO:0000256" key="6">
    <source>
        <dbReference type="SAM" id="MobiDB-lite"/>
    </source>
</evidence>
<evidence type="ECO:0000256" key="3">
    <source>
        <dbReference type="ARBA" id="ARBA00022692"/>
    </source>
</evidence>
<dbReference type="Gene3D" id="1.20.1250.20">
    <property type="entry name" value="MFS general substrate transporter like domains"/>
    <property type="match status" value="1"/>
</dbReference>
<feature type="transmembrane region" description="Helical" evidence="7">
    <location>
        <begin position="25"/>
        <end position="50"/>
    </location>
</feature>
<dbReference type="PANTHER" id="PTHR43702">
    <property type="entry name" value="L-FUCOSE-PROTON SYMPORTER"/>
    <property type="match status" value="1"/>
</dbReference>
<evidence type="ECO:0000256" key="7">
    <source>
        <dbReference type="SAM" id="Phobius"/>
    </source>
</evidence>
<reference evidence="9 10" key="1">
    <citation type="submission" date="2019-08" db="EMBL/GenBank/DDBJ databases">
        <authorList>
            <person name="Seo M.-J."/>
        </authorList>
    </citation>
    <scope>NUCLEOTIDE SEQUENCE [LARGE SCALE GENOMIC DNA]</scope>
    <source>
        <strain evidence="9 10">KIGAM108</strain>
    </source>
</reference>
<evidence type="ECO:0000256" key="2">
    <source>
        <dbReference type="ARBA" id="ARBA00022475"/>
    </source>
</evidence>
<comment type="caution">
    <text evidence="9">The sequence shown here is derived from an EMBL/GenBank/DDBJ whole genome shotgun (WGS) entry which is preliminary data.</text>
</comment>
<evidence type="ECO:0000313" key="9">
    <source>
        <dbReference type="EMBL" id="TYZ08948.1"/>
    </source>
</evidence>
<comment type="subcellular location">
    <subcellularLocation>
        <location evidence="1">Cell inner membrane</location>
        <topology evidence="1">Multi-pass membrane protein</topology>
    </subcellularLocation>
</comment>
<evidence type="ECO:0000313" key="10">
    <source>
        <dbReference type="Proteomes" id="UP000322791"/>
    </source>
</evidence>
<keyword evidence="5 7" id="KW-0472">Membrane</keyword>
<dbReference type="GO" id="GO:0022857">
    <property type="term" value="F:transmembrane transporter activity"/>
    <property type="evidence" value="ECO:0007669"/>
    <property type="project" value="InterPro"/>
</dbReference>
<proteinExistence type="predicted"/>
<keyword evidence="10" id="KW-1185">Reference proteome</keyword>
<feature type="transmembrane region" description="Helical" evidence="7">
    <location>
        <begin position="62"/>
        <end position="80"/>
    </location>
</feature>
<sequence length="89" mass="9531">MAAPSSLPTATPTGPGGASPRYTSALASLTVLFFMMGFITCLNDILIPYLKAIFQLSYTQANLINLCFFGAYFVMGIPAGKVVQRLGYK</sequence>
<accession>A0A5D6V1Q7</accession>
<dbReference type="EMBL" id="VTHL01000011">
    <property type="protein sequence ID" value="TYZ08948.1"/>
    <property type="molecule type" value="Genomic_DNA"/>
</dbReference>
<keyword evidence="4 7" id="KW-1133">Transmembrane helix</keyword>
<dbReference type="SUPFAM" id="SSF103473">
    <property type="entry name" value="MFS general substrate transporter"/>
    <property type="match status" value="1"/>
</dbReference>
<evidence type="ECO:0000256" key="4">
    <source>
        <dbReference type="ARBA" id="ARBA00022989"/>
    </source>
</evidence>
<evidence type="ECO:0000256" key="5">
    <source>
        <dbReference type="ARBA" id="ARBA00023136"/>
    </source>
</evidence>
<dbReference type="PANTHER" id="PTHR43702:SF3">
    <property type="entry name" value="PROTEIN TSGA"/>
    <property type="match status" value="1"/>
</dbReference>
<name>A0A5D6V1Q7_9BACT</name>
<dbReference type="AlphaFoldDB" id="A0A5D6V1Q7"/>
<protein>
    <submittedName>
        <fullName evidence="9">Sugar MFS transporter</fullName>
    </submittedName>
</protein>
<keyword evidence="3 7" id="KW-0812">Transmembrane</keyword>
<organism evidence="9 10">
    <name type="scientific">Hymenobacter lutimineralis</name>
    <dbReference type="NCBI Taxonomy" id="2606448"/>
    <lineage>
        <taxon>Bacteria</taxon>
        <taxon>Pseudomonadati</taxon>
        <taxon>Bacteroidota</taxon>
        <taxon>Cytophagia</taxon>
        <taxon>Cytophagales</taxon>
        <taxon>Hymenobacteraceae</taxon>
        <taxon>Hymenobacter</taxon>
    </lineage>
</organism>
<dbReference type="GO" id="GO:0005886">
    <property type="term" value="C:plasma membrane"/>
    <property type="evidence" value="ECO:0007669"/>
    <property type="project" value="UniProtKB-SubCell"/>
</dbReference>
<evidence type="ECO:0000256" key="1">
    <source>
        <dbReference type="ARBA" id="ARBA00004429"/>
    </source>
</evidence>
<dbReference type="InterPro" id="IPR020846">
    <property type="entry name" value="MFS_dom"/>
</dbReference>
<feature type="non-terminal residue" evidence="9">
    <location>
        <position position="89"/>
    </location>
</feature>
<gene>
    <name evidence="9" type="ORF">FY528_11435</name>
</gene>
<dbReference type="PROSITE" id="PS50850">
    <property type="entry name" value="MFS"/>
    <property type="match status" value="1"/>
</dbReference>
<feature type="compositionally biased region" description="Polar residues" evidence="6">
    <location>
        <begin position="1"/>
        <end position="12"/>
    </location>
</feature>
<feature type="domain" description="Major facilitator superfamily (MFS) profile" evidence="8">
    <location>
        <begin position="25"/>
        <end position="89"/>
    </location>
</feature>
<feature type="region of interest" description="Disordered" evidence="6">
    <location>
        <begin position="1"/>
        <end position="20"/>
    </location>
</feature>
<evidence type="ECO:0000259" key="8">
    <source>
        <dbReference type="PROSITE" id="PS50850"/>
    </source>
</evidence>
<dbReference type="Proteomes" id="UP000322791">
    <property type="component" value="Unassembled WGS sequence"/>
</dbReference>
<keyword evidence="2" id="KW-1003">Cell membrane</keyword>
<dbReference type="InterPro" id="IPR036259">
    <property type="entry name" value="MFS_trans_sf"/>
</dbReference>
<dbReference type="InterPro" id="IPR050375">
    <property type="entry name" value="MFS_TsgA-like"/>
</dbReference>